<gene>
    <name evidence="2" type="ORF">AAFP95_08750</name>
</gene>
<keyword evidence="3" id="KW-1185">Reference proteome</keyword>
<protein>
    <recommendedName>
        <fullName evidence="4">SMI1/KNR4 family protein</fullName>
    </recommendedName>
</protein>
<proteinExistence type="predicted"/>
<reference evidence="2 3" key="1">
    <citation type="submission" date="2024-04" db="EMBL/GenBank/DDBJ databases">
        <title>Genome sequencing and assembly of rice foliar adapted Chryseobacterium endophyticum OsEnb-ALM-A6.</title>
        <authorList>
            <person name="Kumar S."/>
            <person name="Javed M."/>
            <person name="Chouhan V."/>
            <person name="Charishma K."/>
            <person name="Patel A."/>
            <person name="Kumar M."/>
            <person name="Sahu K.P."/>
            <person name="Kumar A."/>
        </authorList>
    </citation>
    <scope>NUCLEOTIDE SEQUENCE [LARGE SCALE GENOMIC DNA]</scope>
    <source>
        <strain evidence="2 3">OsEnb-ALM-A6</strain>
    </source>
</reference>
<organism evidence="2 3">
    <name type="scientific">Chryseobacterium endophyticum</name>
    <dbReference type="NCBI Taxonomy" id="1854762"/>
    <lineage>
        <taxon>Bacteria</taxon>
        <taxon>Pseudomonadati</taxon>
        <taxon>Bacteroidota</taxon>
        <taxon>Flavobacteriia</taxon>
        <taxon>Flavobacteriales</taxon>
        <taxon>Weeksellaceae</taxon>
        <taxon>Chryseobacterium group</taxon>
        <taxon>Chryseobacterium</taxon>
    </lineage>
</organism>
<evidence type="ECO:0000313" key="3">
    <source>
        <dbReference type="Proteomes" id="UP001463665"/>
    </source>
</evidence>
<evidence type="ECO:0008006" key="4">
    <source>
        <dbReference type="Google" id="ProtNLM"/>
    </source>
</evidence>
<dbReference type="AlphaFoldDB" id="A0AAU6WTH6"/>
<dbReference type="EMBL" id="CP154834">
    <property type="protein sequence ID" value="XAO75913.1"/>
    <property type="molecule type" value="Genomic_DNA"/>
</dbReference>
<feature type="coiled-coil region" evidence="1">
    <location>
        <begin position="170"/>
        <end position="204"/>
    </location>
</feature>
<evidence type="ECO:0000313" key="2">
    <source>
        <dbReference type="EMBL" id="XAO75913.1"/>
    </source>
</evidence>
<dbReference type="RefSeq" id="WP_345767446.1">
    <property type="nucleotide sequence ID" value="NZ_CP154834.1"/>
</dbReference>
<evidence type="ECO:0000256" key="1">
    <source>
        <dbReference type="SAM" id="Coils"/>
    </source>
</evidence>
<dbReference type="Proteomes" id="UP001463665">
    <property type="component" value="Chromosome"/>
</dbReference>
<name>A0AAU6WTH6_9FLAO</name>
<sequence length="223" mass="25930">MKIKLIPVIEIENYIEEIPFPPSGPYWEFADEWEDYHLSTNLQAGFSNNLKSYSKGCSFYRINEIPDSDLLKVVQKEIDRQKDEDYPEIVELACPLTGGLILNIDDVDLYYPQCCGDLSAIRDWNNLLSDKDSYFYMGHPSPRIIKTEKTIIFDFLNSEIQEHYAPPVKEDQIEIDKDALRIALEKVNQELHHFAERLVKINETQNLNIPGIDRTLVYGKNDQ</sequence>
<keyword evidence="1" id="KW-0175">Coiled coil</keyword>
<accession>A0AAU6WTH6</accession>